<dbReference type="Proteomes" id="UP000887576">
    <property type="component" value="Unplaced"/>
</dbReference>
<organism evidence="1 2">
    <name type="scientific">Panagrolaimus sp. JU765</name>
    <dbReference type="NCBI Taxonomy" id="591449"/>
    <lineage>
        <taxon>Eukaryota</taxon>
        <taxon>Metazoa</taxon>
        <taxon>Ecdysozoa</taxon>
        <taxon>Nematoda</taxon>
        <taxon>Chromadorea</taxon>
        <taxon>Rhabditida</taxon>
        <taxon>Tylenchina</taxon>
        <taxon>Panagrolaimomorpha</taxon>
        <taxon>Panagrolaimoidea</taxon>
        <taxon>Panagrolaimidae</taxon>
        <taxon>Panagrolaimus</taxon>
    </lineage>
</organism>
<reference evidence="2" key="1">
    <citation type="submission" date="2022-11" db="UniProtKB">
        <authorList>
            <consortium name="WormBaseParasite"/>
        </authorList>
    </citation>
    <scope>IDENTIFICATION</scope>
</reference>
<name>A0AC34RH52_9BILA</name>
<proteinExistence type="predicted"/>
<accession>A0AC34RH52</accession>
<dbReference type="WBParaSite" id="JU765_v2.g672.t1">
    <property type="protein sequence ID" value="JU765_v2.g672.t1"/>
    <property type="gene ID" value="JU765_v2.g672"/>
</dbReference>
<evidence type="ECO:0000313" key="1">
    <source>
        <dbReference type="Proteomes" id="UP000887576"/>
    </source>
</evidence>
<sequence>MIFVLLSLIVVLPLLNGQNNANYYQVDAVAIWPQGYCPGPCIFGYCPKNFTCQSYNNMCCQNAASTSAPCFDKMPNCAMFQFLCNNSVYFSLMTSICPRTCDRCDFDCYDKIDPRTGISDCPRLAYLCNNDVYFDLMTQRCPKTCGRC</sequence>
<protein>
    <submittedName>
        <fullName evidence="2">ShKT domain-containing protein</fullName>
    </submittedName>
</protein>
<evidence type="ECO:0000313" key="2">
    <source>
        <dbReference type="WBParaSite" id="JU765_v2.g672.t1"/>
    </source>
</evidence>